<dbReference type="InterPro" id="IPR000120">
    <property type="entry name" value="Amidase"/>
</dbReference>
<gene>
    <name evidence="2" type="ORF">ACFQKE_09640</name>
</gene>
<keyword evidence="3" id="KW-1185">Reference proteome</keyword>
<dbReference type="InterPro" id="IPR023631">
    <property type="entry name" value="Amidase_dom"/>
</dbReference>
<sequence length="439" mass="45460">MLTDPQALDPLVAALRAGERSPVSLIDHCTDRIDAAEGEVRALVPESARRSRLRREAEALAARHDDPASRPALYGVPVGVKDIFHVDGFQTRAGSSVPPAAITGRESVAVRRLLDAGALHVGKTHTAEFAYFEPAPTRNPHDLGHTPGGSSSGSAAAVAAGMCPLALGTQTVGSVIRPAAFCGIVGFKPSYDRIPRDGVVTFSSTVDHVGTFTADVAGAERAASVLCDGWEPVTADERPVLGVVEGPYLDQASSAGRAGLEAGVDALADAGYEVRRVAMLDDIEAVNDRHDDLTGAELALSHAERYAEYGDRFADPTADLIEASHDVGVGELADARAAVRAFRSRVGDRMREHGVDLLLSPAAPGPAPSGIDDTGDPIMNLPWTHAGVPALTVPCGRVGGLPLGLQAVAPFGADESLLAWGRDLANVVGDIGAVGDEGA</sequence>
<evidence type="ECO:0000259" key="1">
    <source>
        <dbReference type="Pfam" id="PF01425"/>
    </source>
</evidence>
<dbReference type="EMBL" id="JBHTAT010000001">
    <property type="protein sequence ID" value="MFC7255549.1"/>
    <property type="molecule type" value="Genomic_DNA"/>
</dbReference>
<dbReference type="Gene3D" id="3.90.1300.10">
    <property type="entry name" value="Amidase signature (AS) domain"/>
    <property type="match status" value="1"/>
</dbReference>
<feature type="domain" description="Amidase" evidence="1">
    <location>
        <begin position="26"/>
        <end position="418"/>
    </location>
</feature>
<reference evidence="2 3" key="1">
    <citation type="journal article" date="2019" name="Int. J. Syst. Evol. Microbiol.">
        <title>The Global Catalogue of Microorganisms (GCM) 10K type strain sequencing project: providing services to taxonomists for standard genome sequencing and annotation.</title>
        <authorList>
            <consortium name="The Broad Institute Genomics Platform"/>
            <consortium name="The Broad Institute Genome Sequencing Center for Infectious Disease"/>
            <person name="Wu L."/>
            <person name="Ma J."/>
        </authorList>
    </citation>
    <scope>NUCLEOTIDE SEQUENCE [LARGE SCALE GENOMIC DNA]</scope>
    <source>
        <strain evidence="2 3">GX21</strain>
    </source>
</reference>
<accession>A0ABD5ZYS5</accession>
<dbReference type="GeneID" id="96953912"/>
<protein>
    <submittedName>
        <fullName evidence="2">Amidase</fullName>
    </submittedName>
</protein>
<proteinExistence type="predicted"/>
<dbReference type="PANTHER" id="PTHR11895">
    <property type="entry name" value="TRANSAMIDASE"/>
    <property type="match status" value="1"/>
</dbReference>
<dbReference type="RefSeq" id="WP_379703777.1">
    <property type="nucleotide sequence ID" value="NZ_JBHTAT010000001.1"/>
</dbReference>
<dbReference type="Proteomes" id="UP001596434">
    <property type="component" value="Unassembled WGS sequence"/>
</dbReference>
<dbReference type="AlphaFoldDB" id="A0ABD5ZYS5"/>
<comment type="caution">
    <text evidence="2">The sequence shown here is derived from an EMBL/GenBank/DDBJ whole genome shotgun (WGS) entry which is preliminary data.</text>
</comment>
<dbReference type="PANTHER" id="PTHR11895:SF67">
    <property type="entry name" value="AMIDASE DOMAIN-CONTAINING PROTEIN"/>
    <property type="match status" value="1"/>
</dbReference>
<evidence type="ECO:0000313" key="2">
    <source>
        <dbReference type="EMBL" id="MFC7255549.1"/>
    </source>
</evidence>
<name>A0ABD5ZYS5_9EURY</name>
<dbReference type="SUPFAM" id="SSF75304">
    <property type="entry name" value="Amidase signature (AS) enzymes"/>
    <property type="match status" value="1"/>
</dbReference>
<organism evidence="2 3">
    <name type="scientific">Haloplanus litoreus</name>
    <dbReference type="NCBI Taxonomy" id="767515"/>
    <lineage>
        <taxon>Archaea</taxon>
        <taxon>Methanobacteriati</taxon>
        <taxon>Methanobacteriota</taxon>
        <taxon>Stenosarchaea group</taxon>
        <taxon>Halobacteria</taxon>
        <taxon>Halobacteriales</taxon>
        <taxon>Haloferacaceae</taxon>
        <taxon>Haloplanus</taxon>
    </lineage>
</organism>
<dbReference type="InterPro" id="IPR036928">
    <property type="entry name" value="AS_sf"/>
</dbReference>
<dbReference type="Pfam" id="PF01425">
    <property type="entry name" value="Amidase"/>
    <property type="match status" value="1"/>
</dbReference>
<evidence type="ECO:0000313" key="3">
    <source>
        <dbReference type="Proteomes" id="UP001596434"/>
    </source>
</evidence>